<dbReference type="InterPro" id="IPR007630">
    <property type="entry name" value="RNA_pol_sigma70_r4"/>
</dbReference>
<evidence type="ECO:0000313" key="3">
    <source>
        <dbReference type="Proteomes" id="UP000214618"/>
    </source>
</evidence>
<evidence type="ECO:0000313" key="2">
    <source>
        <dbReference type="EMBL" id="ASS95047.1"/>
    </source>
</evidence>
<dbReference type="GO" id="GO:0006352">
    <property type="term" value="P:DNA-templated transcription initiation"/>
    <property type="evidence" value="ECO:0007669"/>
    <property type="project" value="InterPro"/>
</dbReference>
<organism evidence="2 3">
    <name type="scientific">Peribacillus simplex NBRC 15720 = DSM 1321</name>
    <dbReference type="NCBI Taxonomy" id="1349754"/>
    <lineage>
        <taxon>Bacteria</taxon>
        <taxon>Bacillati</taxon>
        <taxon>Bacillota</taxon>
        <taxon>Bacilli</taxon>
        <taxon>Bacillales</taxon>
        <taxon>Bacillaceae</taxon>
        <taxon>Peribacillus</taxon>
    </lineage>
</organism>
<evidence type="ECO:0000259" key="1">
    <source>
        <dbReference type="Pfam" id="PF04545"/>
    </source>
</evidence>
<dbReference type="AlphaFoldDB" id="A0A223EIG6"/>
<reference evidence="2 3" key="1">
    <citation type="submission" date="2016-10" db="EMBL/GenBank/DDBJ databases">
        <title>The whole genome sequencing and assembly of Bacillus simplex DSM 1321 strain.</title>
        <authorList>
            <person name="Park M.-K."/>
            <person name="Lee Y.-J."/>
            <person name="Yi H."/>
            <person name="Bahn Y.-S."/>
            <person name="Kim J.F."/>
            <person name="Lee D.-W."/>
        </authorList>
    </citation>
    <scope>NUCLEOTIDE SEQUENCE [LARGE SCALE GENOMIC DNA]</scope>
    <source>
        <strain evidence="2 3">DSM 1321</strain>
    </source>
</reference>
<dbReference type="InterPro" id="IPR014284">
    <property type="entry name" value="RNA_pol_sigma-70_dom"/>
</dbReference>
<dbReference type="CDD" id="cd06171">
    <property type="entry name" value="Sigma70_r4"/>
    <property type="match status" value="1"/>
</dbReference>
<proteinExistence type="predicted"/>
<accession>A0A223EIG6</accession>
<dbReference type="InterPro" id="IPR013324">
    <property type="entry name" value="RNA_pol_sigma_r3/r4-like"/>
</dbReference>
<dbReference type="GeneID" id="56473981"/>
<dbReference type="RefSeq" id="WP_063234104.1">
    <property type="nucleotide sequence ID" value="NZ_BCVO01000013.1"/>
</dbReference>
<dbReference type="Gene3D" id="1.20.140.160">
    <property type="match status" value="1"/>
</dbReference>
<dbReference type="Pfam" id="PF04545">
    <property type="entry name" value="Sigma70_r4"/>
    <property type="match status" value="1"/>
</dbReference>
<dbReference type="Proteomes" id="UP000214618">
    <property type="component" value="Chromosome"/>
</dbReference>
<dbReference type="NCBIfam" id="TIGR02937">
    <property type="entry name" value="sigma70-ECF"/>
    <property type="match status" value="1"/>
</dbReference>
<sequence length="207" mass="24524">MNQLTSHFFSHSLEFLQQQYSSFFEQPIIQVFLQNPEHLKIFTETLDSPSPHNICHLNETFKIFYYRAKVYKYMCSLIYFFSVDFDKRARKQRERYRMVLDATPRDTGGLFDRIGTLDVHLEKMGETNELASHISDEEMIKALKKLTAKQNLVLTMNFSYGLSNKEIAAYFHESPQNISSIRKQALKKLRKHYMDEVYVRKEKSHCG</sequence>
<dbReference type="SUPFAM" id="SSF88659">
    <property type="entry name" value="Sigma3 and sigma4 domains of RNA polymerase sigma factors"/>
    <property type="match status" value="1"/>
</dbReference>
<dbReference type="OrthoDB" id="2450987at2"/>
<feature type="domain" description="RNA polymerase sigma-70 region 4" evidence="1">
    <location>
        <begin position="142"/>
        <end position="191"/>
    </location>
</feature>
<name>A0A223EIG6_9BACI</name>
<dbReference type="GO" id="GO:0003700">
    <property type="term" value="F:DNA-binding transcription factor activity"/>
    <property type="evidence" value="ECO:0007669"/>
    <property type="project" value="InterPro"/>
</dbReference>
<gene>
    <name evidence="2" type="ORF">BS1321_14590</name>
</gene>
<protein>
    <recommendedName>
        <fullName evidence="1">RNA polymerase sigma-70 region 4 domain-containing protein</fullName>
    </recommendedName>
</protein>
<dbReference type="EMBL" id="CP017704">
    <property type="protein sequence ID" value="ASS95047.1"/>
    <property type="molecule type" value="Genomic_DNA"/>
</dbReference>